<feature type="compositionally biased region" description="Basic and acidic residues" evidence="1">
    <location>
        <begin position="152"/>
        <end position="161"/>
    </location>
</feature>
<keyword evidence="3" id="KW-1185">Reference proteome</keyword>
<feature type="region of interest" description="Disordered" evidence="1">
    <location>
        <begin position="105"/>
        <end position="546"/>
    </location>
</feature>
<dbReference type="eggNOG" id="ENOG502SB3U">
    <property type="taxonomic scope" value="Eukaryota"/>
</dbReference>
<dbReference type="GeneID" id="19967626"/>
<evidence type="ECO:0000256" key="1">
    <source>
        <dbReference type="SAM" id="MobiDB-lite"/>
    </source>
</evidence>
<dbReference type="STRING" id="1220924.W2SDJ1"/>
<feature type="compositionally biased region" description="Basic and acidic residues" evidence="1">
    <location>
        <begin position="184"/>
        <end position="218"/>
    </location>
</feature>
<gene>
    <name evidence="2" type="ORF">HMPREF1541_00287</name>
</gene>
<feature type="compositionally biased region" description="Basic and acidic residues" evidence="1">
    <location>
        <begin position="133"/>
        <end position="144"/>
    </location>
</feature>
<dbReference type="AlphaFoldDB" id="W2SDJ1"/>
<dbReference type="VEuPathDB" id="FungiDB:HMPREF1541_00287"/>
<feature type="compositionally biased region" description="Polar residues" evidence="1">
    <location>
        <begin position="109"/>
        <end position="126"/>
    </location>
</feature>
<dbReference type="RefSeq" id="XP_008710815.1">
    <property type="nucleotide sequence ID" value="XM_008712593.1"/>
</dbReference>
<feature type="compositionally biased region" description="Basic and acidic residues" evidence="1">
    <location>
        <begin position="430"/>
        <end position="440"/>
    </location>
</feature>
<accession>W2SDJ1</accession>
<dbReference type="InParanoid" id="W2SDJ1"/>
<dbReference type="OrthoDB" id="284473at2759"/>
<protein>
    <submittedName>
        <fullName evidence="2">Uncharacterized protein</fullName>
    </submittedName>
</protein>
<feature type="compositionally biased region" description="Low complexity" evidence="1">
    <location>
        <begin position="267"/>
        <end position="279"/>
    </location>
</feature>
<evidence type="ECO:0000313" key="3">
    <source>
        <dbReference type="Proteomes" id="UP000030752"/>
    </source>
</evidence>
<name>W2SDJ1_CYPE1</name>
<feature type="compositionally biased region" description="Low complexity" evidence="1">
    <location>
        <begin position="250"/>
        <end position="260"/>
    </location>
</feature>
<feature type="compositionally biased region" description="Polar residues" evidence="1">
    <location>
        <begin position="468"/>
        <end position="487"/>
    </location>
</feature>
<feature type="compositionally biased region" description="Basic residues" evidence="1">
    <location>
        <begin position="374"/>
        <end position="389"/>
    </location>
</feature>
<dbReference type="Proteomes" id="UP000030752">
    <property type="component" value="Unassembled WGS sequence"/>
</dbReference>
<feature type="compositionally biased region" description="Basic and acidic residues" evidence="1">
    <location>
        <begin position="236"/>
        <end position="246"/>
    </location>
</feature>
<feature type="compositionally biased region" description="Low complexity" evidence="1">
    <location>
        <begin position="531"/>
        <end position="542"/>
    </location>
</feature>
<feature type="region of interest" description="Disordered" evidence="1">
    <location>
        <begin position="660"/>
        <end position="685"/>
    </location>
</feature>
<dbReference type="EMBL" id="KB822711">
    <property type="protein sequence ID" value="ETN46103.1"/>
    <property type="molecule type" value="Genomic_DNA"/>
</dbReference>
<reference evidence="2 3" key="1">
    <citation type="submission" date="2013-03" db="EMBL/GenBank/DDBJ databases">
        <title>The Genome Sequence of Phialophora europaea CBS 101466.</title>
        <authorList>
            <consortium name="The Broad Institute Genomics Platform"/>
            <person name="Cuomo C."/>
            <person name="de Hoog S."/>
            <person name="Gorbushina A."/>
            <person name="Walker B."/>
            <person name="Young S.K."/>
            <person name="Zeng Q."/>
            <person name="Gargeya S."/>
            <person name="Fitzgerald M."/>
            <person name="Haas B."/>
            <person name="Abouelleil A."/>
            <person name="Allen A.W."/>
            <person name="Alvarado L."/>
            <person name="Arachchi H.M."/>
            <person name="Berlin A.M."/>
            <person name="Chapman S.B."/>
            <person name="Gainer-Dewar J."/>
            <person name="Goldberg J."/>
            <person name="Griggs A."/>
            <person name="Gujja S."/>
            <person name="Hansen M."/>
            <person name="Howarth C."/>
            <person name="Imamovic A."/>
            <person name="Ireland A."/>
            <person name="Larimer J."/>
            <person name="McCowan C."/>
            <person name="Murphy C."/>
            <person name="Pearson M."/>
            <person name="Poon T.W."/>
            <person name="Priest M."/>
            <person name="Roberts A."/>
            <person name="Saif S."/>
            <person name="Shea T."/>
            <person name="Sisk P."/>
            <person name="Sykes S."/>
            <person name="Wortman J."/>
            <person name="Nusbaum C."/>
            <person name="Birren B."/>
        </authorList>
    </citation>
    <scope>NUCLEOTIDE SEQUENCE [LARGE SCALE GENOMIC DNA]</scope>
    <source>
        <strain evidence="2 3">CBS 101466</strain>
    </source>
</reference>
<sequence length="793" mass="88410">MSRSKQQLPHSLKHTKDDIDSTVRRLDDRIRRLGDSTLPKQPYLLSVPSDVPYRHNPHFVQTWYVGTPFKKREEQLQYMSFLPHQGEYEDLLKVEGVWADENGSFLDSEPSTRPISRAAPSTPTDQTNRKKISLKDYKRERVQPDSENTPSKTDEFKDLKPAKLQAPETDMPSRSPEPPVRKPVKQERGRSPIRAEDKKIHPPRLDGHASPRPKDTTDNPRPLKKQKLSNSPKPTVESRTETDVQKRIPKLLSPTLPSSPSHDHALPDLLTPDLPPSLLQALATPPPSSNGDSIHQHHRSESVRSILGIINEEGPRSTEKGPQSGLLGGSRVRSDSQHSARSASSVTGKVPTASKAGGKGGVVTPTHSRSPGPRQRHIIVLKYGKKNRKRVEALLKFKSKPKVVSRAADNTDSSRRDGKSLASKDVANPSHRERSPERRIPRAKIPAAEPVKRPSTPLTNGLRDSKHSASPTSKPQNATPTSRTALKSTAMRRVESVEGSNADPTTPGDKSIRSSTPLSTERSSRPPKASPRPASTPSTVSTSDEERIAWSRLDRDREYFALGRKLKHEGADLLNHAASATDMHKPMLLIIEALLCFMLNTAIQGYVRPRVDPGWSTILGYYNFVVQKTRHFAHLHGLVVQLGAVCRGHIQKAGMERLGRDPLPEEMAGAAPTPGSDGNTKSEDHEGYKRRYLLFREELIQNTEELQASWLKGSRLLGIEVLQREYPETWRGRSKDSGDRGKEKIKPENGLAKGYFLPVDPVTNTFEAAEYALKIMGEWADREDVDWRTSVRL</sequence>
<dbReference type="HOGENOM" id="CLU_019574_0_0_1"/>
<evidence type="ECO:0000313" key="2">
    <source>
        <dbReference type="EMBL" id="ETN46103.1"/>
    </source>
</evidence>
<proteinExistence type="predicted"/>
<feature type="region of interest" description="Disordered" evidence="1">
    <location>
        <begin position="1"/>
        <end position="20"/>
    </location>
</feature>
<organism evidence="2 3">
    <name type="scientific">Cyphellophora europaea (strain CBS 101466)</name>
    <name type="common">Phialophora europaea</name>
    <dbReference type="NCBI Taxonomy" id="1220924"/>
    <lineage>
        <taxon>Eukaryota</taxon>
        <taxon>Fungi</taxon>
        <taxon>Dikarya</taxon>
        <taxon>Ascomycota</taxon>
        <taxon>Pezizomycotina</taxon>
        <taxon>Eurotiomycetes</taxon>
        <taxon>Chaetothyriomycetidae</taxon>
        <taxon>Chaetothyriales</taxon>
        <taxon>Cyphellophoraceae</taxon>
        <taxon>Cyphellophora</taxon>
    </lineage>
</organism>